<name>A0ABV5RYM7_9ACTN</name>
<comment type="caution">
    <text evidence="2">The sequence shown here is derived from an EMBL/GenBank/DDBJ whole genome shotgun (WGS) entry which is preliminary data.</text>
</comment>
<sequence>MRHILPIAAAILWLANLVYVAAITWMPLAWHESNRLEPVQLLTVGAAVAVTIAWQLHRQGIEYRIGYRHGRADR</sequence>
<evidence type="ECO:0000313" key="2">
    <source>
        <dbReference type="EMBL" id="MFB9624529.1"/>
    </source>
</evidence>
<keyword evidence="1" id="KW-0472">Membrane</keyword>
<keyword evidence="3" id="KW-1185">Reference proteome</keyword>
<evidence type="ECO:0000313" key="3">
    <source>
        <dbReference type="Proteomes" id="UP001589532"/>
    </source>
</evidence>
<evidence type="ECO:0000256" key="1">
    <source>
        <dbReference type="SAM" id="Phobius"/>
    </source>
</evidence>
<dbReference type="EMBL" id="JBHMBW010000012">
    <property type="protein sequence ID" value="MFB9624529.1"/>
    <property type="molecule type" value="Genomic_DNA"/>
</dbReference>
<organism evidence="2 3">
    <name type="scientific">Nonomuraea helvata</name>
    <dbReference type="NCBI Taxonomy" id="37484"/>
    <lineage>
        <taxon>Bacteria</taxon>
        <taxon>Bacillati</taxon>
        <taxon>Actinomycetota</taxon>
        <taxon>Actinomycetes</taxon>
        <taxon>Streptosporangiales</taxon>
        <taxon>Streptosporangiaceae</taxon>
        <taxon>Nonomuraea</taxon>
    </lineage>
</organism>
<proteinExistence type="predicted"/>
<gene>
    <name evidence="2" type="ORF">ACFFSA_15700</name>
</gene>
<dbReference type="RefSeq" id="WP_344985437.1">
    <property type="nucleotide sequence ID" value="NZ_BAAAXV010000001.1"/>
</dbReference>
<accession>A0ABV5RYM7</accession>
<keyword evidence="1" id="KW-0812">Transmembrane</keyword>
<dbReference type="Proteomes" id="UP001589532">
    <property type="component" value="Unassembled WGS sequence"/>
</dbReference>
<keyword evidence="1" id="KW-1133">Transmembrane helix</keyword>
<protein>
    <submittedName>
        <fullName evidence="2">Uncharacterized protein</fullName>
    </submittedName>
</protein>
<feature type="transmembrane region" description="Helical" evidence="1">
    <location>
        <begin position="39"/>
        <end position="56"/>
    </location>
</feature>
<reference evidence="2 3" key="1">
    <citation type="submission" date="2024-09" db="EMBL/GenBank/DDBJ databases">
        <authorList>
            <person name="Sun Q."/>
            <person name="Mori K."/>
        </authorList>
    </citation>
    <scope>NUCLEOTIDE SEQUENCE [LARGE SCALE GENOMIC DNA]</scope>
    <source>
        <strain evidence="2 3">JCM 3143</strain>
    </source>
</reference>